<dbReference type="AlphaFoldDB" id="A0A6G0YD16"/>
<gene>
    <name evidence="1" type="ORF">FWK35_00009468</name>
</gene>
<organism evidence="1 2">
    <name type="scientific">Aphis craccivora</name>
    <name type="common">Cowpea aphid</name>
    <dbReference type="NCBI Taxonomy" id="307492"/>
    <lineage>
        <taxon>Eukaryota</taxon>
        <taxon>Metazoa</taxon>
        <taxon>Ecdysozoa</taxon>
        <taxon>Arthropoda</taxon>
        <taxon>Hexapoda</taxon>
        <taxon>Insecta</taxon>
        <taxon>Pterygota</taxon>
        <taxon>Neoptera</taxon>
        <taxon>Paraneoptera</taxon>
        <taxon>Hemiptera</taxon>
        <taxon>Sternorrhyncha</taxon>
        <taxon>Aphidomorpha</taxon>
        <taxon>Aphidoidea</taxon>
        <taxon>Aphididae</taxon>
        <taxon>Aphidini</taxon>
        <taxon>Aphis</taxon>
        <taxon>Aphis</taxon>
    </lineage>
</organism>
<sequence>MVVFSKDNGIEINVPFQGGSKRQRRESTNLKNYVVMSSTSAKNNHQSDNTNTIIYQMKERFSEESIQIATCVDNLLK</sequence>
<proteinExistence type="predicted"/>
<dbReference type="EMBL" id="VUJU01004756">
    <property type="protein sequence ID" value="KAF0753356.1"/>
    <property type="molecule type" value="Genomic_DNA"/>
</dbReference>
<comment type="caution">
    <text evidence="1">The sequence shown here is derived from an EMBL/GenBank/DDBJ whole genome shotgun (WGS) entry which is preliminary data.</text>
</comment>
<dbReference type="Proteomes" id="UP000478052">
    <property type="component" value="Unassembled WGS sequence"/>
</dbReference>
<name>A0A6G0YD16_APHCR</name>
<evidence type="ECO:0000313" key="1">
    <source>
        <dbReference type="EMBL" id="KAF0753356.1"/>
    </source>
</evidence>
<accession>A0A6G0YD16</accession>
<reference evidence="1 2" key="1">
    <citation type="submission" date="2019-08" db="EMBL/GenBank/DDBJ databases">
        <title>Whole genome of Aphis craccivora.</title>
        <authorList>
            <person name="Voronova N.V."/>
            <person name="Shulinski R.S."/>
            <person name="Bandarenka Y.V."/>
            <person name="Zhorov D.G."/>
            <person name="Warner D."/>
        </authorList>
    </citation>
    <scope>NUCLEOTIDE SEQUENCE [LARGE SCALE GENOMIC DNA]</scope>
    <source>
        <strain evidence="1">180601</strain>
        <tissue evidence="1">Whole Body</tissue>
    </source>
</reference>
<evidence type="ECO:0000313" key="2">
    <source>
        <dbReference type="Proteomes" id="UP000478052"/>
    </source>
</evidence>
<dbReference type="OrthoDB" id="6584955at2759"/>
<keyword evidence="2" id="KW-1185">Reference proteome</keyword>
<protein>
    <submittedName>
        <fullName evidence="1">52 kDa repressor of the inhibitor of the protein kinase-like</fullName>
    </submittedName>
</protein>